<evidence type="ECO:0000256" key="4">
    <source>
        <dbReference type="SAM" id="MobiDB-lite"/>
    </source>
</evidence>
<dbReference type="GO" id="GO:0016567">
    <property type="term" value="P:protein ubiquitination"/>
    <property type="evidence" value="ECO:0007669"/>
    <property type="project" value="TreeGrafter"/>
</dbReference>
<dbReference type="Gene3D" id="3.30.40.10">
    <property type="entry name" value="Zinc/RING finger domain, C3HC4 (zinc finger)"/>
    <property type="match status" value="1"/>
</dbReference>
<evidence type="ECO:0000256" key="2">
    <source>
        <dbReference type="ARBA" id="ARBA00022771"/>
    </source>
</evidence>
<reference evidence="6" key="1">
    <citation type="journal article" date="2020" name="Nature">
        <title>Giant virus diversity and host interactions through global metagenomics.</title>
        <authorList>
            <person name="Schulz F."/>
            <person name="Roux S."/>
            <person name="Paez-Espino D."/>
            <person name="Jungbluth S."/>
            <person name="Walsh D.A."/>
            <person name="Denef V.J."/>
            <person name="McMahon K.D."/>
            <person name="Konstantinidis K.T."/>
            <person name="Eloe-Fadrosh E.A."/>
            <person name="Kyrpides N.C."/>
            <person name="Woyke T."/>
        </authorList>
    </citation>
    <scope>NUCLEOTIDE SEQUENCE</scope>
    <source>
        <strain evidence="6">GVMAG-M-3300027708-39</strain>
    </source>
</reference>
<evidence type="ECO:0000256" key="3">
    <source>
        <dbReference type="ARBA" id="ARBA00022833"/>
    </source>
</evidence>
<dbReference type="PANTHER" id="PTHR45969">
    <property type="entry name" value="RING ZINC FINGER PROTEIN-RELATED"/>
    <property type="match status" value="1"/>
</dbReference>
<dbReference type="SMART" id="SM00184">
    <property type="entry name" value="RING"/>
    <property type="match status" value="1"/>
</dbReference>
<keyword evidence="2" id="KW-0863">Zinc-finger</keyword>
<evidence type="ECO:0000256" key="1">
    <source>
        <dbReference type="ARBA" id="ARBA00022723"/>
    </source>
</evidence>
<evidence type="ECO:0000259" key="5">
    <source>
        <dbReference type="PROSITE" id="PS50089"/>
    </source>
</evidence>
<dbReference type="GO" id="GO:0061630">
    <property type="term" value="F:ubiquitin protein ligase activity"/>
    <property type="evidence" value="ECO:0007669"/>
    <property type="project" value="TreeGrafter"/>
</dbReference>
<dbReference type="Pfam" id="PF00097">
    <property type="entry name" value="zf-C3HC4"/>
    <property type="match status" value="1"/>
</dbReference>
<evidence type="ECO:0000313" key="6">
    <source>
        <dbReference type="EMBL" id="QHU04160.1"/>
    </source>
</evidence>
<dbReference type="CDD" id="cd16448">
    <property type="entry name" value="RING-H2"/>
    <property type="match status" value="1"/>
</dbReference>
<dbReference type="GO" id="GO:0008270">
    <property type="term" value="F:zinc ion binding"/>
    <property type="evidence" value="ECO:0007669"/>
    <property type="project" value="UniProtKB-KW"/>
</dbReference>
<dbReference type="AlphaFoldDB" id="A0A6C0JH32"/>
<dbReference type="PROSITE" id="PS50089">
    <property type="entry name" value="ZF_RING_2"/>
    <property type="match status" value="1"/>
</dbReference>
<name>A0A6C0JH32_9ZZZZ</name>
<dbReference type="SUPFAM" id="SSF57850">
    <property type="entry name" value="RING/U-box"/>
    <property type="match status" value="1"/>
</dbReference>
<dbReference type="InterPro" id="IPR018957">
    <property type="entry name" value="Znf_C3HC4_RING-type"/>
</dbReference>
<feature type="region of interest" description="Disordered" evidence="4">
    <location>
        <begin position="17"/>
        <end position="38"/>
    </location>
</feature>
<accession>A0A6C0JH32</accession>
<sequence>MKITYKNITKYNKKTLKKRKTKNKVKKRKTKNTNKKRKITYGGTQEYDDGTQKYERCSICFGTFYELPITLPVITLSCYHKFHRNCIDEWCKTLLHNATTNTTPPCTCPLCRTNLITDEDKKNFEIPPKCKDIDKFGAYINRKLNDYTNKPLEKLEDLLSSFLRTDSLPEKCLLDNKAMKFVLSLKAKLYVPDDNLLGRYRFDRILDLPLQDERGNDDELGNDKYFQFKSILDPEKDKIIAYQLDEVKISK</sequence>
<keyword evidence="3" id="KW-0862">Zinc</keyword>
<keyword evidence="1" id="KW-0479">Metal-binding</keyword>
<feature type="domain" description="RING-type" evidence="5">
    <location>
        <begin position="57"/>
        <end position="112"/>
    </location>
</feature>
<dbReference type="InterPro" id="IPR013083">
    <property type="entry name" value="Znf_RING/FYVE/PHD"/>
</dbReference>
<organism evidence="6">
    <name type="scientific">viral metagenome</name>
    <dbReference type="NCBI Taxonomy" id="1070528"/>
    <lineage>
        <taxon>unclassified sequences</taxon>
        <taxon>metagenomes</taxon>
        <taxon>organismal metagenomes</taxon>
    </lineage>
</organism>
<dbReference type="PANTHER" id="PTHR45969:SF69">
    <property type="entry name" value="FINGER DOMAIN PROTEIN, PUTATIVE (AFU_ORTHOLOGUE AFUA_3G12190)-RELATED"/>
    <property type="match status" value="1"/>
</dbReference>
<dbReference type="InterPro" id="IPR001841">
    <property type="entry name" value="Znf_RING"/>
</dbReference>
<protein>
    <recommendedName>
        <fullName evidence="5">RING-type domain-containing protein</fullName>
    </recommendedName>
</protein>
<proteinExistence type="predicted"/>
<dbReference type="EMBL" id="MN740394">
    <property type="protein sequence ID" value="QHU04160.1"/>
    <property type="molecule type" value="Genomic_DNA"/>
</dbReference>